<dbReference type="GO" id="GO:0005829">
    <property type="term" value="C:cytosol"/>
    <property type="evidence" value="ECO:0007669"/>
    <property type="project" value="TreeGrafter"/>
</dbReference>
<dbReference type="EC" id="6.3.2.1" evidence="8"/>
<dbReference type="GO" id="GO:0005524">
    <property type="term" value="F:ATP binding"/>
    <property type="evidence" value="ECO:0007669"/>
    <property type="project" value="UniProtKB-KW"/>
</dbReference>
<evidence type="ECO:0000256" key="4">
    <source>
        <dbReference type="ARBA" id="ARBA00022655"/>
    </source>
</evidence>
<dbReference type="PANTHER" id="PTHR21299">
    <property type="entry name" value="CYTIDYLATE KINASE/PANTOATE-BETA-ALANINE LIGASE"/>
    <property type="match status" value="1"/>
</dbReference>
<organism evidence="9">
    <name type="scientific">Leptospirillum ferriphilum</name>
    <dbReference type="NCBI Taxonomy" id="178606"/>
    <lineage>
        <taxon>Bacteria</taxon>
        <taxon>Pseudomonadati</taxon>
        <taxon>Nitrospirota</taxon>
        <taxon>Nitrospiria</taxon>
        <taxon>Nitrospirales</taxon>
        <taxon>Nitrospiraceae</taxon>
        <taxon>Leptospirillum</taxon>
    </lineage>
</organism>
<comment type="caution">
    <text evidence="9">The sequence shown here is derived from an EMBL/GenBank/DDBJ whole genome shotgun (WGS) entry which is preliminary data.</text>
</comment>
<dbReference type="CDD" id="cd00560">
    <property type="entry name" value="PanC"/>
    <property type="match status" value="1"/>
</dbReference>
<dbReference type="Gene3D" id="3.30.1300.10">
    <property type="entry name" value="Pantoate-beta-alanine ligase, C-terminal domain"/>
    <property type="match status" value="1"/>
</dbReference>
<feature type="binding site" evidence="8">
    <location>
        <begin position="183"/>
        <end position="186"/>
    </location>
    <ligand>
        <name>ATP</name>
        <dbReference type="ChEBI" id="CHEBI:30616"/>
    </ligand>
</feature>
<dbReference type="InterPro" id="IPR014729">
    <property type="entry name" value="Rossmann-like_a/b/a_fold"/>
</dbReference>
<dbReference type="GO" id="GO:0004592">
    <property type="term" value="F:pantoate-beta-alanine ligase activity"/>
    <property type="evidence" value="ECO:0007669"/>
    <property type="project" value="UniProtKB-UniRule"/>
</dbReference>
<dbReference type="InterPro" id="IPR042176">
    <property type="entry name" value="Pantoate_ligase_C"/>
</dbReference>
<feature type="binding site" evidence="8">
    <location>
        <position position="152"/>
    </location>
    <ligand>
        <name>(R)-pantoate</name>
        <dbReference type="ChEBI" id="CHEBI:15980"/>
    </ligand>
</feature>
<feature type="binding site" evidence="8">
    <location>
        <position position="175"/>
    </location>
    <ligand>
        <name>ATP</name>
        <dbReference type="ChEBI" id="CHEBI:30616"/>
    </ligand>
</feature>
<feature type="active site" description="Proton donor" evidence="8">
    <location>
        <position position="37"/>
    </location>
</feature>
<proteinExistence type="inferred from homology"/>
<comment type="function">
    <text evidence="8">Catalyzes the condensation of pantoate with beta-alanine in an ATP-dependent reaction via a pantoyl-adenylate intermediate.</text>
</comment>
<keyword evidence="8" id="KW-0963">Cytoplasm</keyword>
<comment type="catalytic activity">
    <reaction evidence="7 8">
        <text>(R)-pantoate + beta-alanine + ATP = (R)-pantothenate + AMP + diphosphate + H(+)</text>
        <dbReference type="Rhea" id="RHEA:10912"/>
        <dbReference type="ChEBI" id="CHEBI:15378"/>
        <dbReference type="ChEBI" id="CHEBI:15980"/>
        <dbReference type="ChEBI" id="CHEBI:29032"/>
        <dbReference type="ChEBI" id="CHEBI:30616"/>
        <dbReference type="ChEBI" id="CHEBI:33019"/>
        <dbReference type="ChEBI" id="CHEBI:57966"/>
        <dbReference type="ChEBI" id="CHEBI:456215"/>
        <dbReference type="EC" id="6.3.2.1"/>
    </reaction>
</comment>
<comment type="subunit">
    <text evidence="8">Homodimer.</text>
</comment>
<dbReference type="PANTHER" id="PTHR21299:SF1">
    <property type="entry name" value="PANTOATE--BETA-ALANINE LIGASE"/>
    <property type="match status" value="1"/>
</dbReference>
<keyword evidence="3 8" id="KW-0436">Ligase</keyword>
<dbReference type="NCBIfam" id="TIGR00018">
    <property type="entry name" value="panC"/>
    <property type="match status" value="1"/>
</dbReference>
<comment type="subcellular location">
    <subcellularLocation>
        <location evidence="8">Cytoplasm</location>
    </subcellularLocation>
</comment>
<comment type="miscellaneous">
    <text evidence="8">The reaction proceeds by a bi uni uni bi ping pong mechanism.</text>
</comment>
<reference evidence="9" key="1">
    <citation type="journal article" date="2020" name="mSystems">
        <title>Genome- and Community-Level Interaction Insights into Carbon Utilization and Element Cycling Functions of Hydrothermarchaeota in Hydrothermal Sediment.</title>
        <authorList>
            <person name="Zhou Z."/>
            <person name="Liu Y."/>
            <person name="Xu W."/>
            <person name="Pan J."/>
            <person name="Luo Z.H."/>
            <person name="Li M."/>
        </authorList>
    </citation>
    <scope>NUCLEOTIDE SEQUENCE [LARGE SCALE GENOMIC DNA]</scope>
    <source>
        <strain evidence="9">SpSt-902</strain>
    </source>
</reference>
<evidence type="ECO:0000313" key="9">
    <source>
        <dbReference type="EMBL" id="HFT94338.1"/>
    </source>
</evidence>
<evidence type="ECO:0000256" key="7">
    <source>
        <dbReference type="ARBA" id="ARBA00048258"/>
    </source>
</evidence>
<keyword evidence="4 8" id="KW-0566">Pantothenate biosynthesis</keyword>
<gene>
    <name evidence="8" type="primary">panC</name>
    <name evidence="9" type="ORF">ENX03_10545</name>
</gene>
<feature type="binding site" evidence="8">
    <location>
        <begin position="30"/>
        <end position="37"/>
    </location>
    <ligand>
        <name>ATP</name>
        <dbReference type="ChEBI" id="CHEBI:30616"/>
    </ligand>
</feature>
<dbReference type="Pfam" id="PF02569">
    <property type="entry name" value="Pantoate_ligase"/>
    <property type="match status" value="1"/>
</dbReference>
<dbReference type="EMBL" id="DTMM01000227">
    <property type="protein sequence ID" value="HFT94338.1"/>
    <property type="molecule type" value="Genomic_DNA"/>
</dbReference>
<comment type="similarity">
    <text evidence="2 8">Belongs to the pantothenate synthetase family.</text>
</comment>
<evidence type="ECO:0000256" key="6">
    <source>
        <dbReference type="ARBA" id="ARBA00022840"/>
    </source>
</evidence>
<dbReference type="SUPFAM" id="SSF52374">
    <property type="entry name" value="Nucleotidylyl transferase"/>
    <property type="match status" value="1"/>
</dbReference>
<dbReference type="HAMAP" id="MF_00158">
    <property type="entry name" value="PanC"/>
    <property type="match status" value="1"/>
</dbReference>
<evidence type="ECO:0000256" key="5">
    <source>
        <dbReference type="ARBA" id="ARBA00022741"/>
    </source>
</evidence>
<protein>
    <recommendedName>
        <fullName evidence="8">Pantothenate synthetase</fullName>
        <shortName evidence="8">PS</shortName>
        <ecNumber evidence="8">6.3.2.1</ecNumber>
    </recommendedName>
    <alternativeName>
        <fullName evidence="8">Pantoate--beta-alanine ligase</fullName>
    </alternativeName>
    <alternativeName>
        <fullName evidence="8">Pantoate-activating enzyme</fullName>
    </alternativeName>
</protein>
<evidence type="ECO:0000256" key="1">
    <source>
        <dbReference type="ARBA" id="ARBA00004990"/>
    </source>
</evidence>
<dbReference type="Gene3D" id="3.40.50.620">
    <property type="entry name" value="HUPs"/>
    <property type="match status" value="1"/>
</dbReference>
<dbReference type="UniPathway" id="UPA00028">
    <property type="reaction ID" value="UER00005"/>
</dbReference>
<accession>A0A7C3LZ35</accession>
<keyword evidence="5 8" id="KW-0547">Nucleotide-binding</keyword>
<evidence type="ECO:0000256" key="3">
    <source>
        <dbReference type="ARBA" id="ARBA00022598"/>
    </source>
</evidence>
<comment type="pathway">
    <text evidence="1 8">Cofactor biosynthesis; (R)-pantothenate biosynthesis; (R)-pantothenate from (R)-pantoate and beta-alanine: step 1/1.</text>
</comment>
<dbReference type="AlphaFoldDB" id="A0A7C3LZ35"/>
<evidence type="ECO:0000256" key="8">
    <source>
        <dbReference type="HAMAP-Rule" id="MF_00158"/>
    </source>
</evidence>
<dbReference type="InterPro" id="IPR003721">
    <property type="entry name" value="Pantoate_ligase"/>
</dbReference>
<keyword evidence="6 8" id="KW-0067">ATP-binding</keyword>
<feature type="binding site" evidence="8">
    <location>
        <position position="61"/>
    </location>
    <ligand>
        <name>beta-alanine</name>
        <dbReference type="ChEBI" id="CHEBI:57966"/>
    </ligand>
</feature>
<dbReference type="GO" id="GO:0015940">
    <property type="term" value="P:pantothenate biosynthetic process"/>
    <property type="evidence" value="ECO:0007669"/>
    <property type="project" value="UniProtKB-UniRule"/>
</dbReference>
<sequence>MEILTTLAELKESLPTRERRKRPLALVPTMGALHAGHRSLVEKAVQDGGDVVATVFVNPLQFGPAEDFERYPRTREEDIRLLESAGAKWAFFPDAEELTGEHTGFSITHPVADMYCGAHRPGHFSGVLFIVSKFFHLINPDRAYFGKKDRQQLFLISRLASELAFPVEVRGVDTVREEDGLAMSSRNRYLTPEERLHAPELYRMLNIAREHYAPKSQADRIDLASRLVGEMKERGFRPEYVVFVRPDTFLPLSAEDPPETPAILLVAAWLGKTRLIDNIDILSAHG</sequence>
<feature type="binding site" evidence="8">
    <location>
        <begin position="146"/>
        <end position="149"/>
    </location>
    <ligand>
        <name>ATP</name>
        <dbReference type="ChEBI" id="CHEBI:30616"/>
    </ligand>
</feature>
<evidence type="ECO:0000256" key="2">
    <source>
        <dbReference type="ARBA" id="ARBA00009256"/>
    </source>
</evidence>
<feature type="binding site" evidence="8">
    <location>
        <position position="61"/>
    </location>
    <ligand>
        <name>(R)-pantoate</name>
        <dbReference type="ChEBI" id="CHEBI:15980"/>
    </ligand>
</feature>
<name>A0A7C3LZ35_9BACT</name>